<feature type="transmembrane region" description="Helical" evidence="1">
    <location>
        <begin position="47"/>
        <end position="69"/>
    </location>
</feature>
<feature type="transmembrane region" description="Helical" evidence="1">
    <location>
        <begin position="132"/>
        <end position="153"/>
    </location>
</feature>
<protein>
    <submittedName>
        <fullName evidence="2">Uncharacterized protein</fullName>
    </submittedName>
</protein>
<reference evidence="2" key="1">
    <citation type="submission" date="2021-10" db="EMBL/GenBank/DDBJ databases">
        <authorList>
            <person name="Criscuolo A."/>
        </authorList>
    </citation>
    <scope>NUCLEOTIDE SEQUENCE</scope>
    <source>
        <strain evidence="2">CIP111885</strain>
    </source>
</reference>
<keyword evidence="1" id="KW-0472">Membrane</keyword>
<dbReference type="AlphaFoldDB" id="A0A9C7GD38"/>
<evidence type="ECO:0000313" key="2">
    <source>
        <dbReference type="EMBL" id="CAG9609955.1"/>
    </source>
</evidence>
<gene>
    <name evidence="2" type="ORF">NEOCIP111885_03698</name>
</gene>
<sequence>MFHNIKQNKVIFFIFGVYLAALAKEVSMLLSYRQQADYLLLDSINRGDLFIIILIFLILVDGLAIWFMLKQHQAGLWLAILSTIFKRVEEYFVLQISFDNFDLLKDIFIQKRLAQGRPVDEQMVSQFLSPELFTITYGLMGLFSVIIVILLLWKRNYFYEKKE</sequence>
<keyword evidence="1" id="KW-1133">Transmembrane helix</keyword>
<comment type="caution">
    <text evidence="2">The sequence shown here is derived from an EMBL/GenBank/DDBJ whole genome shotgun (WGS) entry which is preliminary data.</text>
</comment>
<dbReference type="Proteomes" id="UP000789845">
    <property type="component" value="Unassembled WGS sequence"/>
</dbReference>
<evidence type="ECO:0000313" key="3">
    <source>
        <dbReference type="Proteomes" id="UP000789845"/>
    </source>
</evidence>
<name>A0A9C7GD38_9BACI</name>
<keyword evidence="3" id="KW-1185">Reference proteome</keyword>
<proteinExistence type="predicted"/>
<evidence type="ECO:0000256" key="1">
    <source>
        <dbReference type="SAM" id="Phobius"/>
    </source>
</evidence>
<dbReference type="EMBL" id="CAKJTG010000026">
    <property type="protein sequence ID" value="CAG9609955.1"/>
    <property type="molecule type" value="Genomic_DNA"/>
</dbReference>
<organism evidence="2 3">
    <name type="scientific">Pseudoneobacillus rhizosphaerae</name>
    <dbReference type="NCBI Taxonomy" id="2880968"/>
    <lineage>
        <taxon>Bacteria</taxon>
        <taxon>Bacillati</taxon>
        <taxon>Bacillota</taxon>
        <taxon>Bacilli</taxon>
        <taxon>Bacillales</taxon>
        <taxon>Bacillaceae</taxon>
        <taxon>Pseudoneobacillus</taxon>
    </lineage>
</organism>
<accession>A0A9C7GD38</accession>
<dbReference type="RefSeq" id="WP_230498184.1">
    <property type="nucleotide sequence ID" value="NZ_CAKJTG010000026.1"/>
</dbReference>
<keyword evidence="1" id="KW-0812">Transmembrane</keyword>